<proteinExistence type="predicted"/>
<gene>
    <name evidence="2" type="ORF">GNF83_22465</name>
</gene>
<feature type="non-terminal residue" evidence="2">
    <location>
        <position position="96"/>
    </location>
</feature>
<organism evidence="2 3">
    <name type="scientific">Clostridium perfringens</name>
    <dbReference type="NCBI Taxonomy" id="1502"/>
    <lineage>
        <taxon>Bacteria</taxon>
        <taxon>Bacillati</taxon>
        <taxon>Bacillota</taxon>
        <taxon>Clostridia</taxon>
        <taxon>Eubacteriales</taxon>
        <taxon>Clostridiaceae</taxon>
        <taxon>Clostridium</taxon>
    </lineage>
</organism>
<evidence type="ECO:0000313" key="2">
    <source>
        <dbReference type="EMBL" id="MDZ7543876.1"/>
    </source>
</evidence>
<dbReference type="InterPro" id="IPR036631">
    <property type="entry name" value="MGMT_N_sf"/>
</dbReference>
<evidence type="ECO:0000313" key="3">
    <source>
        <dbReference type="Proteomes" id="UP001288944"/>
    </source>
</evidence>
<dbReference type="Pfam" id="PF02870">
    <property type="entry name" value="Methyltransf_1N"/>
    <property type="match status" value="1"/>
</dbReference>
<sequence length="96" mass="11546">MENNEGNLYFCKINIIIGSIYIVKSDEGLRKIELIEEEWIKFKENNINLIEDEYKCKDVVDQINEYLDGKREKFDLKLDIKGTEFRKLVWKELNNI</sequence>
<reference evidence="2" key="1">
    <citation type="submission" date="2019-11" db="EMBL/GenBank/DDBJ databases">
        <title>Characterization of Clostridium perfringens isolates from swine manure treated agricultural soils.</title>
        <authorList>
            <person name="Wushke S.T."/>
        </authorList>
    </citation>
    <scope>NUCLEOTIDE SEQUENCE</scope>
    <source>
        <strain evidence="2">X62</strain>
    </source>
</reference>
<dbReference type="Proteomes" id="UP001288944">
    <property type="component" value="Unassembled WGS sequence"/>
</dbReference>
<dbReference type="GO" id="GO:0032259">
    <property type="term" value="P:methylation"/>
    <property type="evidence" value="ECO:0007669"/>
    <property type="project" value="UniProtKB-KW"/>
</dbReference>
<dbReference type="AlphaFoldDB" id="A0AAW9KME1"/>
<dbReference type="Gene3D" id="3.30.160.70">
    <property type="entry name" value="Methylated DNA-protein cysteine methyltransferase domain"/>
    <property type="match status" value="1"/>
</dbReference>
<keyword evidence="2" id="KW-0489">Methyltransferase</keyword>
<feature type="domain" description="Methylguanine DNA methyltransferase ribonuclease-like" evidence="1">
    <location>
        <begin position="12"/>
        <end position="80"/>
    </location>
</feature>
<name>A0AAW9KME1_CLOPF</name>
<accession>A0AAW9KME1</accession>
<keyword evidence="2" id="KW-0808">Transferase</keyword>
<dbReference type="GO" id="GO:0006281">
    <property type="term" value="P:DNA repair"/>
    <property type="evidence" value="ECO:0007669"/>
    <property type="project" value="InterPro"/>
</dbReference>
<evidence type="ECO:0000259" key="1">
    <source>
        <dbReference type="Pfam" id="PF02870"/>
    </source>
</evidence>
<dbReference type="EMBL" id="WNUR01001743">
    <property type="protein sequence ID" value="MDZ7543876.1"/>
    <property type="molecule type" value="Genomic_DNA"/>
</dbReference>
<protein>
    <submittedName>
        <fullName evidence="2">Cysteine methyltransferase</fullName>
    </submittedName>
</protein>
<dbReference type="InterPro" id="IPR008332">
    <property type="entry name" value="MethylG_MeTrfase_N"/>
</dbReference>
<dbReference type="GO" id="GO:0003908">
    <property type="term" value="F:methylated-DNA-[protein]-cysteine S-methyltransferase activity"/>
    <property type="evidence" value="ECO:0007669"/>
    <property type="project" value="InterPro"/>
</dbReference>
<dbReference type="SUPFAM" id="SSF53155">
    <property type="entry name" value="Methylated DNA-protein cysteine methyltransferase domain"/>
    <property type="match status" value="1"/>
</dbReference>
<comment type="caution">
    <text evidence="2">The sequence shown here is derived from an EMBL/GenBank/DDBJ whole genome shotgun (WGS) entry which is preliminary data.</text>
</comment>